<keyword evidence="3" id="KW-0560">Oxidoreductase</keyword>
<dbReference type="GO" id="GO:0046872">
    <property type="term" value="F:metal ion binding"/>
    <property type="evidence" value="ECO:0007669"/>
    <property type="project" value="UniProtKB-KW"/>
</dbReference>
<dbReference type="EMBL" id="NIBG01000006">
    <property type="protein sequence ID" value="PAB59735.1"/>
    <property type="molecule type" value="Genomic_DNA"/>
</dbReference>
<dbReference type="PROSITE" id="PS00197">
    <property type="entry name" value="2FE2S_FER_1"/>
    <property type="match status" value="1"/>
</dbReference>
<keyword evidence="4" id="KW-0408">Iron</keyword>
<comment type="pathway">
    <text evidence="6">Alkaloid degradation; nicotine degradation.</text>
</comment>
<dbReference type="Gene3D" id="3.10.20.30">
    <property type="match status" value="1"/>
</dbReference>
<comment type="caution">
    <text evidence="8">The sequence shown here is derived from an EMBL/GenBank/DDBJ whole genome shotgun (WGS) entry which is preliminary data.</text>
</comment>
<evidence type="ECO:0000256" key="3">
    <source>
        <dbReference type="ARBA" id="ARBA00023002"/>
    </source>
</evidence>
<proteinExistence type="predicted"/>
<dbReference type="InterPro" id="IPR002888">
    <property type="entry name" value="2Fe-2S-bd"/>
</dbReference>
<dbReference type="InterPro" id="IPR012675">
    <property type="entry name" value="Beta-grasp_dom_sf"/>
</dbReference>
<dbReference type="InterPro" id="IPR006058">
    <property type="entry name" value="2Fe2S_fd_BS"/>
</dbReference>
<dbReference type="Pfam" id="PF01799">
    <property type="entry name" value="Fer2_2"/>
    <property type="match status" value="1"/>
</dbReference>
<dbReference type="PANTHER" id="PTHR44379">
    <property type="entry name" value="OXIDOREDUCTASE WITH IRON-SULFUR SUBUNIT"/>
    <property type="match status" value="1"/>
</dbReference>
<dbReference type="Proteomes" id="UP000216024">
    <property type="component" value="Unassembled WGS sequence"/>
</dbReference>
<feature type="domain" description="2Fe-2S ferredoxin-type" evidence="7">
    <location>
        <begin position="2"/>
        <end position="78"/>
    </location>
</feature>
<dbReference type="PROSITE" id="PS51085">
    <property type="entry name" value="2FE2S_FER_2"/>
    <property type="match status" value="1"/>
</dbReference>
<evidence type="ECO:0000259" key="7">
    <source>
        <dbReference type="PROSITE" id="PS51085"/>
    </source>
</evidence>
<evidence type="ECO:0000256" key="1">
    <source>
        <dbReference type="ARBA" id="ARBA00022714"/>
    </source>
</evidence>
<gene>
    <name evidence="8" type="ORF">CCE28_09215</name>
</gene>
<dbReference type="RefSeq" id="WP_095133210.1">
    <property type="nucleotide sequence ID" value="NZ_NIBG01000006.1"/>
</dbReference>
<dbReference type="InterPro" id="IPR051452">
    <property type="entry name" value="Diverse_Oxidoreductases"/>
</dbReference>
<dbReference type="CDD" id="cd00207">
    <property type="entry name" value="fer2"/>
    <property type="match status" value="1"/>
</dbReference>
<organism evidence="8 9">
    <name type="scientific">Anaeromicrobium sediminis</name>
    <dbReference type="NCBI Taxonomy" id="1478221"/>
    <lineage>
        <taxon>Bacteria</taxon>
        <taxon>Bacillati</taxon>
        <taxon>Bacillota</taxon>
        <taxon>Clostridia</taxon>
        <taxon>Peptostreptococcales</taxon>
        <taxon>Thermotaleaceae</taxon>
        <taxon>Anaeromicrobium</taxon>
    </lineage>
</organism>
<dbReference type="Pfam" id="PF00111">
    <property type="entry name" value="Fer2"/>
    <property type="match status" value="1"/>
</dbReference>
<evidence type="ECO:0000313" key="8">
    <source>
        <dbReference type="EMBL" id="PAB59735.1"/>
    </source>
</evidence>
<accession>A0A267MLH7</accession>
<keyword evidence="2" id="KW-0479">Metal-binding</keyword>
<keyword evidence="1" id="KW-0001">2Fe-2S</keyword>
<dbReference type="OrthoDB" id="9796880at2"/>
<dbReference type="FunFam" id="3.10.20.30:FF:000020">
    <property type="entry name" value="Xanthine dehydrogenase iron-sulfur subunit"/>
    <property type="match status" value="1"/>
</dbReference>
<dbReference type="GO" id="GO:0051537">
    <property type="term" value="F:2 iron, 2 sulfur cluster binding"/>
    <property type="evidence" value="ECO:0007669"/>
    <property type="project" value="UniProtKB-KW"/>
</dbReference>
<name>A0A267MLH7_9FIRM</name>
<dbReference type="AlphaFoldDB" id="A0A267MLH7"/>
<sequence length="162" mass="17860">MINIEVNINGEDYRLEVEDDLRLIDLLRDKLHLTGTKEGCGEGECGACTVILDGKSVNSCLLLVAQVHGKRITTIEGLGDENNLHPIQRAFLEQGAVQCGYCIPGMVLSAKAFLDTNSTPKREEIREAISGNLCRCTGYEKIIDSIERASEFMQEEGSEARE</sequence>
<reference evidence="8 9" key="1">
    <citation type="submission" date="2017-06" db="EMBL/GenBank/DDBJ databases">
        <title>Draft genome sequence of anaerobic fermentative bacterium Anaeromicrobium sediminis DY2726D isolated from West Pacific Ocean sediments.</title>
        <authorList>
            <person name="Zeng X."/>
        </authorList>
    </citation>
    <scope>NUCLEOTIDE SEQUENCE [LARGE SCALE GENOMIC DNA]</scope>
    <source>
        <strain evidence="8 9">DY2726D</strain>
    </source>
</reference>
<dbReference type="SUPFAM" id="SSF54292">
    <property type="entry name" value="2Fe-2S ferredoxin-like"/>
    <property type="match status" value="1"/>
</dbReference>
<evidence type="ECO:0000256" key="4">
    <source>
        <dbReference type="ARBA" id="ARBA00023004"/>
    </source>
</evidence>
<dbReference type="FunFam" id="1.10.150.120:FF:000003">
    <property type="entry name" value="Carbon monoxide dehydrogenase, small subunit"/>
    <property type="match status" value="1"/>
</dbReference>
<keyword evidence="5" id="KW-0411">Iron-sulfur</keyword>
<dbReference type="SUPFAM" id="SSF47741">
    <property type="entry name" value="CO dehydrogenase ISP C-domain like"/>
    <property type="match status" value="1"/>
</dbReference>
<keyword evidence="9" id="KW-1185">Reference proteome</keyword>
<evidence type="ECO:0000256" key="2">
    <source>
        <dbReference type="ARBA" id="ARBA00022723"/>
    </source>
</evidence>
<dbReference type="InterPro" id="IPR001041">
    <property type="entry name" value="2Fe-2S_ferredoxin-type"/>
</dbReference>
<protein>
    <submittedName>
        <fullName evidence="8">(2Fe-2S)-binding protein</fullName>
    </submittedName>
</protein>
<dbReference type="InterPro" id="IPR036010">
    <property type="entry name" value="2Fe-2S_ferredoxin-like_sf"/>
</dbReference>
<dbReference type="PANTHER" id="PTHR44379:SF5">
    <property type="entry name" value="OXIDOREDUCTASE WITH IRON-SULFUR SUBUNIT"/>
    <property type="match status" value="1"/>
</dbReference>
<dbReference type="InterPro" id="IPR036884">
    <property type="entry name" value="2Fe-2S-bd_dom_sf"/>
</dbReference>
<dbReference type="Gene3D" id="1.10.150.120">
    <property type="entry name" value="[2Fe-2S]-binding domain"/>
    <property type="match status" value="1"/>
</dbReference>
<dbReference type="GO" id="GO:0016491">
    <property type="term" value="F:oxidoreductase activity"/>
    <property type="evidence" value="ECO:0007669"/>
    <property type="project" value="UniProtKB-KW"/>
</dbReference>
<evidence type="ECO:0000256" key="6">
    <source>
        <dbReference type="ARBA" id="ARBA00060707"/>
    </source>
</evidence>
<evidence type="ECO:0000256" key="5">
    <source>
        <dbReference type="ARBA" id="ARBA00023014"/>
    </source>
</evidence>
<evidence type="ECO:0000313" key="9">
    <source>
        <dbReference type="Proteomes" id="UP000216024"/>
    </source>
</evidence>